<comment type="caution">
    <text evidence="3">The sequence shown here is derived from an EMBL/GenBank/DDBJ whole genome shotgun (WGS) entry which is preliminary data.</text>
</comment>
<accession>A0A7W3XVJ7</accession>
<dbReference type="PANTHER" id="PTHR43540">
    <property type="entry name" value="PEROXYUREIDOACRYLATE/UREIDOACRYLATE AMIDOHYDROLASE-RELATED"/>
    <property type="match status" value="1"/>
</dbReference>
<dbReference type="PANTHER" id="PTHR43540:SF3">
    <property type="entry name" value="ENTEROBACTIN SYNTHASE COMPONENT B"/>
    <property type="match status" value="1"/>
</dbReference>
<dbReference type="PRINTS" id="PR01398">
    <property type="entry name" value="ISCHRISMTASE"/>
</dbReference>
<dbReference type="InterPro" id="IPR000868">
    <property type="entry name" value="Isochorismatase-like_dom"/>
</dbReference>
<proteinExistence type="predicted"/>
<evidence type="ECO:0000256" key="1">
    <source>
        <dbReference type="ARBA" id="ARBA00022801"/>
    </source>
</evidence>
<dbReference type="InterPro" id="IPR036380">
    <property type="entry name" value="Isochorismatase-like_sf"/>
</dbReference>
<dbReference type="AlphaFoldDB" id="A0A7W3XVJ7"/>
<dbReference type="RefSeq" id="WP_182660736.1">
    <property type="nucleotide sequence ID" value="NZ_VKHS01000057.1"/>
</dbReference>
<protein>
    <submittedName>
        <fullName evidence="3">Isochorismatase family protein</fullName>
    </submittedName>
</protein>
<evidence type="ECO:0000313" key="4">
    <source>
        <dbReference type="Proteomes" id="UP000530234"/>
    </source>
</evidence>
<feature type="domain" description="Isochorismatase-like" evidence="2">
    <location>
        <begin position="32"/>
        <end position="205"/>
    </location>
</feature>
<dbReference type="Proteomes" id="UP000530234">
    <property type="component" value="Unassembled WGS sequence"/>
</dbReference>
<evidence type="ECO:0000259" key="2">
    <source>
        <dbReference type="Pfam" id="PF00857"/>
    </source>
</evidence>
<gene>
    <name evidence="3" type="ORF">FOE67_04705</name>
</gene>
<dbReference type="InterPro" id="IPR016291">
    <property type="entry name" value="Isochorismatase"/>
</dbReference>
<organism evidence="3 4">
    <name type="scientific">Streptomyces calidiresistens</name>
    <dbReference type="NCBI Taxonomy" id="1485586"/>
    <lineage>
        <taxon>Bacteria</taxon>
        <taxon>Bacillati</taxon>
        <taxon>Actinomycetota</taxon>
        <taxon>Actinomycetes</taxon>
        <taxon>Kitasatosporales</taxon>
        <taxon>Streptomycetaceae</taxon>
        <taxon>Streptomyces</taxon>
    </lineage>
</organism>
<dbReference type="Pfam" id="PF00857">
    <property type="entry name" value="Isochorismatase"/>
    <property type="match status" value="1"/>
</dbReference>
<dbReference type="InterPro" id="IPR050272">
    <property type="entry name" value="Isochorismatase-like_hydrls"/>
</dbReference>
<keyword evidence="1" id="KW-0378">Hydrolase</keyword>
<dbReference type="SUPFAM" id="SSF52499">
    <property type="entry name" value="Isochorismatase-like hydrolases"/>
    <property type="match status" value="1"/>
</dbReference>
<sequence>MAIPMIDAYPMPREDELPRNAAPWTIDPDRAVLLVHDLQHYFLNPFGYGQPATGRQPLTDLMNNTRALRDRFAAIGAPVVYTAQPGGMSDRERGLLKDIWGAGMSADEEQRAIPDRIAPAPGDTVLTKWRPSAFCRTGLLELMRERGRDQLVICGVYAHVGILMTAHEGFSHDIETFVVSDAIADFSALHHRKTLEYVAGRCSVTLPTRVALTALGSVAHRRETRPFDGPPVPAAAHRGDI</sequence>
<dbReference type="EMBL" id="VKHS01000057">
    <property type="protein sequence ID" value="MBB0228831.1"/>
    <property type="molecule type" value="Genomic_DNA"/>
</dbReference>
<keyword evidence="4" id="KW-1185">Reference proteome</keyword>
<dbReference type="Gene3D" id="3.40.50.850">
    <property type="entry name" value="Isochorismatase-like"/>
    <property type="match status" value="1"/>
</dbReference>
<evidence type="ECO:0000313" key="3">
    <source>
        <dbReference type="EMBL" id="MBB0228831.1"/>
    </source>
</evidence>
<dbReference type="GO" id="GO:0008908">
    <property type="term" value="F:isochorismatase activity"/>
    <property type="evidence" value="ECO:0007669"/>
    <property type="project" value="InterPro"/>
</dbReference>
<name>A0A7W3XVJ7_9ACTN</name>
<reference evidence="4" key="1">
    <citation type="submission" date="2019-10" db="EMBL/GenBank/DDBJ databases">
        <title>Streptomyces sp. nov., a novel actinobacterium isolated from alkaline environment.</title>
        <authorList>
            <person name="Golinska P."/>
        </authorList>
    </citation>
    <scope>NUCLEOTIDE SEQUENCE [LARGE SCALE GENOMIC DNA]</scope>
    <source>
        <strain evidence="4">DSM 42108</strain>
    </source>
</reference>